<keyword evidence="4" id="KW-0997">Cell inner membrane</keyword>
<evidence type="ECO:0000256" key="12">
    <source>
        <dbReference type="ARBA" id="ARBA00023136"/>
    </source>
</evidence>
<dbReference type="Pfam" id="PF00905">
    <property type="entry name" value="Transpeptidase"/>
    <property type="match status" value="1"/>
</dbReference>
<evidence type="ECO:0000256" key="8">
    <source>
        <dbReference type="ARBA" id="ARBA00022801"/>
    </source>
</evidence>
<evidence type="ECO:0000256" key="14">
    <source>
        <dbReference type="SAM" id="Phobius"/>
    </source>
</evidence>
<gene>
    <name evidence="17" type="primary">mrdA</name>
    <name evidence="17" type="ORF">NITLEN_10482</name>
</gene>
<dbReference type="GO" id="GO:0008658">
    <property type="term" value="F:penicillin binding"/>
    <property type="evidence" value="ECO:0007669"/>
    <property type="project" value="InterPro"/>
</dbReference>
<dbReference type="NCBIfam" id="TIGR03423">
    <property type="entry name" value="pbp2_mrdA"/>
    <property type="match status" value="1"/>
</dbReference>
<sequence length="613" mass="66876">MATSSTHESELGELQRRLMLLRVGLLLVVGLLAVRLWHLQIREGPYYRDLSENNRTRSVLLEPARGLIYDRHGVLLANNVPSFSLYVTLEDVKDREGLIQNLADLLGLDPAMIRKKLAVRGSKMLPKKVKDRLTLRDATVIESHRLDLPGVMIQVESQRNYPGGMAAAHLLGYVGEISPEQLEKPEFADLHQGSVVGQYGVEKSFDRHVRGQAGQKSVEVDALGHEKRTVLVDKPLAGNDLYLTIDIKLQKVAEDLLGDESGAIVALDPTSGDVLAMASRPGFDPNIMSRELTPKQWVEIVQDERRPLNNRASQGQYPPGSTFKVPMAVAALESNTMSPSSSVLCTGGYQFGKRIYHDWKATGHGYVDLHKALIQSCDVYFYTIGQRMGIDTMSEYAKDFGLGRETGIELPSERVGSIPSTAWKLKVKKEAWLPGETISAAIGQGYVTVTPLQMASMIGTVANDGVSYRPRLVQAIMDRTTGNLQEMPAVARGKAHAKPETFRIIKEALAAVVTEGTATRAKSSIVTIGGKTGTAQVAALGKEKRAEKDIPKKFRDHAWFVAFAPVEAPKIAVAVLAEHMGHGGSAAAPLAKEVIETYMKLSAQEPAVVPPAQ</sequence>
<dbReference type="SUPFAM" id="SSF56519">
    <property type="entry name" value="Penicillin binding protein dimerisation domain"/>
    <property type="match status" value="1"/>
</dbReference>
<dbReference type="RefSeq" id="WP_121987933.1">
    <property type="nucleotide sequence ID" value="NZ_OUNR01000001.1"/>
</dbReference>
<name>A0A330L8Z3_9BACT</name>
<dbReference type="Gene3D" id="3.90.1310.10">
    <property type="entry name" value="Penicillin-binding protein 2a (Domain 2)"/>
    <property type="match status" value="1"/>
</dbReference>
<evidence type="ECO:0000313" key="17">
    <source>
        <dbReference type="EMBL" id="SPP63396.1"/>
    </source>
</evidence>
<comment type="subcellular location">
    <subcellularLocation>
        <location evidence="2">Cell membrane</location>
    </subcellularLocation>
    <subcellularLocation>
        <location evidence="1">Membrane</location>
        <topology evidence="1">Single-pass membrane protein</topology>
    </subcellularLocation>
</comment>
<protein>
    <submittedName>
        <fullName evidence="17">Penicillin-binding protein 2</fullName>
    </submittedName>
</protein>
<dbReference type="GO" id="GO:0071972">
    <property type="term" value="F:peptidoglycan L,D-transpeptidase activity"/>
    <property type="evidence" value="ECO:0007669"/>
    <property type="project" value="TreeGrafter"/>
</dbReference>
<dbReference type="InterPro" id="IPR005311">
    <property type="entry name" value="PBP_dimer"/>
</dbReference>
<evidence type="ECO:0000259" key="15">
    <source>
        <dbReference type="Pfam" id="PF00905"/>
    </source>
</evidence>
<dbReference type="PANTHER" id="PTHR30627:SF2">
    <property type="entry name" value="PEPTIDOGLYCAN D,D-TRANSPEPTIDASE MRDA"/>
    <property type="match status" value="1"/>
</dbReference>
<dbReference type="SUPFAM" id="SSF56601">
    <property type="entry name" value="beta-lactamase/transpeptidase-like"/>
    <property type="match status" value="1"/>
</dbReference>
<keyword evidence="7 14" id="KW-0812">Transmembrane</keyword>
<dbReference type="Pfam" id="PF03717">
    <property type="entry name" value="PBP_dimer"/>
    <property type="match status" value="1"/>
</dbReference>
<dbReference type="GO" id="GO:0005886">
    <property type="term" value="C:plasma membrane"/>
    <property type="evidence" value="ECO:0007669"/>
    <property type="project" value="UniProtKB-SubCell"/>
</dbReference>
<feature type="domain" description="Penicillin-binding protein dimerisation" evidence="16">
    <location>
        <begin position="62"/>
        <end position="229"/>
    </location>
</feature>
<dbReference type="InterPro" id="IPR012338">
    <property type="entry name" value="Beta-lactam/transpept-like"/>
</dbReference>
<evidence type="ECO:0000256" key="6">
    <source>
        <dbReference type="ARBA" id="ARBA00022670"/>
    </source>
</evidence>
<evidence type="ECO:0000256" key="4">
    <source>
        <dbReference type="ARBA" id="ARBA00022519"/>
    </source>
</evidence>
<dbReference type="Gene3D" id="3.30.1390.30">
    <property type="entry name" value="Penicillin-binding protein 2a, domain 3"/>
    <property type="match status" value="1"/>
</dbReference>
<dbReference type="GO" id="GO:0006508">
    <property type="term" value="P:proteolysis"/>
    <property type="evidence" value="ECO:0007669"/>
    <property type="project" value="UniProtKB-KW"/>
</dbReference>
<evidence type="ECO:0000256" key="5">
    <source>
        <dbReference type="ARBA" id="ARBA00022645"/>
    </source>
</evidence>
<evidence type="ECO:0000313" key="18">
    <source>
        <dbReference type="Proteomes" id="UP000248168"/>
    </source>
</evidence>
<organism evidence="17 18">
    <name type="scientific">Nitrospira lenta</name>
    <dbReference type="NCBI Taxonomy" id="1436998"/>
    <lineage>
        <taxon>Bacteria</taxon>
        <taxon>Pseudomonadati</taxon>
        <taxon>Nitrospirota</taxon>
        <taxon>Nitrospiria</taxon>
        <taxon>Nitrospirales</taxon>
        <taxon>Nitrospiraceae</taxon>
        <taxon>Nitrospira</taxon>
    </lineage>
</organism>
<feature type="domain" description="Penicillin-binding protein transpeptidase" evidence="15">
    <location>
        <begin position="262"/>
        <end position="596"/>
    </location>
</feature>
<dbReference type="GO" id="GO:0009002">
    <property type="term" value="F:serine-type D-Ala-D-Ala carboxypeptidase activity"/>
    <property type="evidence" value="ECO:0007669"/>
    <property type="project" value="InterPro"/>
</dbReference>
<evidence type="ECO:0000256" key="3">
    <source>
        <dbReference type="ARBA" id="ARBA00022475"/>
    </source>
</evidence>
<keyword evidence="3" id="KW-1003">Cell membrane</keyword>
<evidence type="ECO:0000256" key="1">
    <source>
        <dbReference type="ARBA" id="ARBA00004167"/>
    </source>
</evidence>
<dbReference type="Gene3D" id="3.40.710.10">
    <property type="entry name" value="DD-peptidase/beta-lactamase superfamily"/>
    <property type="match status" value="1"/>
</dbReference>
<dbReference type="InterPro" id="IPR017790">
    <property type="entry name" value="Penicillin-binding_protein_2"/>
</dbReference>
<keyword evidence="10" id="KW-0573">Peptidoglycan synthesis</keyword>
<dbReference type="GO" id="GO:0071555">
    <property type="term" value="P:cell wall organization"/>
    <property type="evidence" value="ECO:0007669"/>
    <property type="project" value="UniProtKB-KW"/>
</dbReference>
<keyword evidence="8" id="KW-0378">Hydrolase</keyword>
<keyword evidence="5" id="KW-0121">Carboxypeptidase</keyword>
<keyword evidence="11 14" id="KW-1133">Transmembrane helix</keyword>
<evidence type="ECO:0000259" key="16">
    <source>
        <dbReference type="Pfam" id="PF03717"/>
    </source>
</evidence>
<keyword evidence="6" id="KW-0645">Protease</keyword>
<dbReference type="GO" id="GO:0008360">
    <property type="term" value="P:regulation of cell shape"/>
    <property type="evidence" value="ECO:0007669"/>
    <property type="project" value="UniProtKB-KW"/>
</dbReference>
<dbReference type="InterPro" id="IPR050515">
    <property type="entry name" value="Beta-lactam/transpept"/>
</dbReference>
<dbReference type="OrthoDB" id="9766847at2"/>
<dbReference type="GO" id="GO:0009252">
    <property type="term" value="P:peptidoglycan biosynthetic process"/>
    <property type="evidence" value="ECO:0007669"/>
    <property type="project" value="UniProtKB-KW"/>
</dbReference>
<keyword evidence="18" id="KW-1185">Reference proteome</keyword>
<evidence type="ECO:0000256" key="10">
    <source>
        <dbReference type="ARBA" id="ARBA00022984"/>
    </source>
</evidence>
<dbReference type="AlphaFoldDB" id="A0A330L8Z3"/>
<evidence type="ECO:0000256" key="2">
    <source>
        <dbReference type="ARBA" id="ARBA00004236"/>
    </source>
</evidence>
<evidence type="ECO:0000256" key="13">
    <source>
        <dbReference type="ARBA" id="ARBA00023316"/>
    </source>
</evidence>
<dbReference type="FunFam" id="3.40.710.10:FF:000024">
    <property type="entry name" value="Penicillin-binding protein 2"/>
    <property type="match status" value="1"/>
</dbReference>
<evidence type="ECO:0000256" key="7">
    <source>
        <dbReference type="ARBA" id="ARBA00022692"/>
    </source>
</evidence>
<feature type="transmembrane region" description="Helical" evidence="14">
    <location>
        <begin position="20"/>
        <end position="38"/>
    </location>
</feature>
<dbReference type="InterPro" id="IPR036138">
    <property type="entry name" value="PBP_dimer_sf"/>
</dbReference>
<dbReference type="FunCoup" id="A0A330L8Z3">
    <property type="interactions" value="332"/>
</dbReference>
<dbReference type="Proteomes" id="UP000248168">
    <property type="component" value="Unassembled WGS sequence"/>
</dbReference>
<evidence type="ECO:0000256" key="11">
    <source>
        <dbReference type="ARBA" id="ARBA00022989"/>
    </source>
</evidence>
<keyword evidence="13" id="KW-0961">Cell wall biogenesis/degradation</keyword>
<evidence type="ECO:0000256" key="9">
    <source>
        <dbReference type="ARBA" id="ARBA00022960"/>
    </source>
</evidence>
<accession>A0A330L8Z3</accession>
<dbReference type="PANTHER" id="PTHR30627">
    <property type="entry name" value="PEPTIDOGLYCAN D,D-TRANSPEPTIDASE"/>
    <property type="match status" value="1"/>
</dbReference>
<dbReference type="InParanoid" id="A0A330L8Z3"/>
<keyword evidence="12 14" id="KW-0472">Membrane</keyword>
<dbReference type="InterPro" id="IPR001460">
    <property type="entry name" value="PCN-bd_Tpept"/>
</dbReference>
<dbReference type="EMBL" id="OUNR01000001">
    <property type="protein sequence ID" value="SPP63396.1"/>
    <property type="molecule type" value="Genomic_DNA"/>
</dbReference>
<reference evidence="18" key="1">
    <citation type="submission" date="2018-04" db="EMBL/GenBank/DDBJ databases">
        <authorList>
            <person name="Lucker S."/>
            <person name="Sakoula D."/>
        </authorList>
    </citation>
    <scope>NUCLEOTIDE SEQUENCE [LARGE SCALE GENOMIC DNA]</scope>
</reference>
<keyword evidence="9" id="KW-0133">Cell shape</keyword>
<proteinExistence type="predicted"/>